<sequence length="243" mass="26539">MKIGPRLHPKPESPNLEALSMAPLLGKNRDHGFLPSWLLSAEMEPERAFLLSPRASLDLKYGPAGVIRLWLPHIACHGSVDRPASMTFARGIPQRTAAGAAARPRQPVPFKLVCGAQAICAEGKCSRVRLSSARPTKLTTITVIQLSDGRGIFFEVFRSAFRPLSTASTLLAVEVAGGHSWWAELPLRPESSMSIRLQGLAEERSVRARQPQQRRDAPAFACTCTENAVDSCASRHLHHPVQT</sequence>
<dbReference type="EMBL" id="SPUK01000053">
    <property type="protein sequence ID" value="TQV89950.1"/>
    <property type="molecule type" value="Genomic_DNA"/>
</dbReference>
<organism evidence="1 2">
    <name type="scientific">Cordyceps javanica</name>
    <dbReference type="NCBI Taxonomy" id="43265"/>
    <lineage>
        <taxon>Eukaryota</taxon>
        <taxon>Fungi</taxon>
        <taxon>Dikarya</taxon>
        <taxon>Ascomycota</taxon>
        <taxon>Pezizomycotina</taxon>
        <taxon>Sordariomycetes</taxon>
        <taxon>Hypocreomycetidae</taxon>
        <taxon>Hypocreales</taxon>
        <taxon>Cordycipitaceae</taxon>
        <taxon>Cordyceps</taxon>
    </lineage>
</organism>
<name>A0A545UKG2_9HYPO</name>
<evidence type="ECO:0000313" key="2">
    <source>
        <dbReference type="Proteomes" id="UP000315783"/>
    </source>
</evidence>
<accession>A0A545UKG2</accession>
<evidence type="ECO:0000313" key="1">
    <source>
        <dbReference type="EMBL" id="TQV89950.1"/>
    </source>
</evidence>
<dbReference type="AlphaFoldDB" id="A0A545UKG2"/>
<gene>
    <name evidence="1" type="ORF">IF1G_11390</name>
</gene>
<protein>
    <submittedName>
        <fullName evidence="1">Uncharacterized protein</fullName>
    </submittedName>
</protein>
<proteinExistence type="predicted"/>
<reference evidence="1 2" key="1">
    <citation type="journal article" date="2019" name="Appl. Microbiol. Biotechnol.">
        <title>Genome sequence of Isaria javanica and comparative genome analysis insights into family S53 peptidase evolution in fungal entomopathogens.</title>
        <authorList>
            <person name="Lin R."/>
            <person name="Zhang X."/>
            <person name="Xin B."/>
            <person name="Zou M."/>
            <person name="Gao Y."/>
            <person name="Qin F."/>
            <person name="Hu Q."/>
            <person name="Xie B."/>
            <person name="Cheng X."/>
        </authorList>
    </citation>
    <scope>NUCLEOTIDE SEQUENCE [LARGE SCALE GENOMIC DNA]</scope>
    <source>
        <strain evidence="1 2">IJ1G</strain>
    </source>
</reference>
<dbReference type="Proteomes" id="UP000315783">
    <property type="component" value="Unassembled WGS sequence"/>
</dbReference>
<keyword evidence="2" id="KW-1185">Reference proteome</keyword>
<comment type="caution">
    <text evidence="1">The sequence shown here is derived from an EMBL/GenBank/DDBJ whole genome shotgun (WGS) entry which is preliminary data.</text>
</comment>